<proteinExistence type="predicted"/>
<dbReference type="InterPro" id="IPR001345">
    <property type="entry name" value="PG/BPGM_mutase_AS"/>
</dbReference>
<keyword evidence="5" id="KW-1185">Reference proteome</keyword>
<evidence type="ECO:0000256" key="1">
    <source>
        <dbReference type="ARBA" id="ARBA00022801"/>
    </source>
</evidence>
<dbReference type="Pfam" id="PF00300">
    <property type="entry name" value="His_Phos_1"/>
    <property type="match status" value="1"/>
</dbReference>
<dbReference type="PANTHER" id="PTHR46517:SF1">
    <property type="entry name" value="FRUCTOSE-2,6-BISPHOSPHATASE TIGAR"/>
    <property type="match status" value="1"/>
</dbReference>
<feature type="active site" description="Tele-phosphohistidine intermediate" evidence="2">
    <location>
        <position position="11"/>
    </location>
</feature>
<dbReference type="InterPro" id="IPR051695">
    <property type="entry name" value="Phosphoglycerate_Mutase"/>
</dbReference>
<dbReference type="CDD" id="cd07067">
    <property type="entry name" value="HP_PGM_like"/>
    <property type="match status" value="1"/>
</dbReference>
<organism evidence="4 5">
    <name type="scientific">Cylindrobasidium torrendii FP15055 ss-10</name>
    <dbReference type="NCBI Taxonomy" id="1314674"/>
    <lineage>
        <taxon>Eukaryota</taxon>
        <taxon>Fungi</taxon>
        <taxon>Dikarya</taxon>
        <taxon>Basidiomycota</taxon>
        <taxon>Agaricomycotina</taxon>
        <taxon>Agaricomycetes</taxon>
        <taxon>Agaricomycetidae</taxon>
        <taxon>Agaricales</taxon>
        <taxon>Marasmiineae</taxon>
        <taxon>Physalacriaceae</taxon>
        <taxon>Cylindrobasidium</taxon>
    </lineage>
</organism>
<dbReference type="GO" id="GO:0045820">
    <property type="term" value="P:negative regulation of glycolytic process"/>
    <property type="evidence" value="ECO:0007669"/>
    <property type="project" value="TreeGrafter"/>
</dbReference>
<dbReference type="PROSITE" id="PS00175">
    <property type="entry name" value="PG_MUTASE"/>
    <property type="match status" value="1"/>
</dbReference>
<name>A0A0D7BNA6_9AGAR</name>
<dbReference type="EMBL" id="KN880459">
    <property type="protein sequence ID" value="KIY71066.1"/>
    <property type="molecule type" value="Genomic_DNA"/>
</dbReference>
<dbReference type="InterPro" id="IPR029033">
    <property type="entry name" value="His_PPase_superfam"/>
</dbReference>
<feature type="binding site" evidence="3">
    <location>
        <begin position="10"/>
        <end position="17"/>
    </location>
    <ligand>
        <name>substrate</name>
    </ligand>
</feature>
<reference evidence="4 5" key="1">
    <citation type="journal article" date="2015" name="Fungal Genet. Biol.">
        <title>Evolution of novel wood decay mechanisms in Agaricales revealed by the genome sequences of Fistulina hepatica and Cylindrobasidium torrendii.</title>
        <authorList>
            <person name="Floudas D."/>
            <person name="Held B.W."/>
            <person name="Riley R."/>
            <person name="Nagy L.G."/>
            <person name="Koehler G."/>
            <person name="Ransdell A.S."/>
            <person name="Younus H."/>
            <person name="Chow J."/>
            <person name="Chiniquy J."/>
            <person name="Lipzen A."/>
            <person name="Tritt A."/>
            <person name="Sun H."/>
            <person name="Haridas S."/>
            <person name="LaButti K."/>
            <person name="Ohm R.A."/>
            <person name="Kues U."/>
            <person name="Blanchette R.A."/>
            <person name="Grigoriev I.V."/>
            <person name="Minto R.E."/>
            <person name="Hibbett D.S."/>
        </authorList>
    </citation>
    <scope>NUCLEOTIDE SEQUENCE [LARGE SCALE GENOMIC DNA]</scope>
    <source>
        <strain evidence="4 5">FP15055 ss-10</strain>
    </source>
</reference>
<dbReference type="Gene3D" id="3.40.50.1240">
    <property type="entry name" value="Phosphoglycerate mutase-like"/>
    <property type="match status" value="1"/>
</dbReference>
<dbReference type="InterPro" id="IPR013078">
    <property type="entry name" value="His_Pase_superF_clade-1"/>
</dbReference>
<dbReference type="Proteomes" id="UP000054007">
    <property type="component" value="Unassembled WGS sequence"/>
</dbReference>
<dbReference type="PANTHER" id="PTHR46517">
    <property type="entry name" value="FRUCTOSE-2,6-BISPHOSPHATASE TIGAR"/>
    <property type="match status" value="1"/>
</dbReference>
<dbReference type="SMART" id="SM00855">
    <property type="entry name" value="PGAM"/>
    <property type="match status" value="1"/>
</dbReference>
<evidence type="ECO:0000313" key="5">
    <source>
        <dbReference type="Proteomes" id="UP000054007"/>
    </source>
</evidence>
<evidence type="ECO:0000256" key="3">
    <source>
        <dbReference type="PIRSR" id="PIRSR613078-2"/>
    </source>
</evidence>
<dbReference type="AlphaFoldDB" id="A0A0D7BNA6"/>
<gene>
    <name evidence="4" type="ORF">CYLTODRAFT_346680</name>
</gene>
<keyword evidence="1" id="KW-0378">Hydrolase</keyword>
<evidence type="ECO:0000313" key="4">
    <source>
        <dbReference type="EMBL" id="KIY71066.1"/>
    </source>
</evidence>
<feature type="binding site" evidence="3">
    <location>
        <position position="60"/>
    </location>
    <ligand>
        <name>substrate</name>
    </ligand>
</feature>
<evidence type="ECO:0000256" key="2">
    <source>
        <dbReference type="PIRSR" id="PIRSR613078-1"/>
    </source>
</evidence>
<dbReference type="STRING" id="1314674.A0A0D7BNA6"/>
<dbReference type="GO" id="GO:0004331">
    <property type="term" value="F:fructose-2,6-bisphosphate 2-phosphatase activity"/>
    <property type="evidence" value="ECO:0007669"/>
    <property type="project" value="TreeGrafter"/>
</dbReference>
<feature type="active site" description="Proton donor/acceptor" evidence="2">
    <location>
        <position position="85"/>
    </location>
</feature>
<dbReference type="OrthoDB" id="354304at2759"/>
<sequence length="230" mass="25025">MTVARVYLVRHGETESNRQEIVQGQLDTALNEQGLNQAKILGLALKDIPFDLGYSSDLSRASKTAEIILSHHPKVPLLQRAQLRERHLGQLQGKTYAEKRAAVNINNDPTAEAGDVFLKRGLEWWDEMVTEAAQVGAANVLAVSHGGFISTLVKGLLRNGKVTSEMADGGQNLWKCWNCSITSIDIDLETAAATLIKYGDTAHLDGKFKMVESNVDVQAEEAADAAASKE</sequence>
<accession>A0A0D7BNA6</accession>
<protein>
    <submittedName>
        <fullName evidence="4">Phosphoglycerate mutase-like protein</fullName>
    </submittedName>
</protein>
<dbReference type="SUPFAM" id="SSF53254">
    <property type="entry name" value="Phosphoglycerate mutase-like"/>
    <property type="match status" value="1"/>
</dbReference>
<dbReference type="GO" id="GO:0043456">
    <property type="term" value="P:regulation of pentose-phosphate shunt"/>
    <property type="evidence" value="ECO:0007669"/>
    <property type="project" value="TreeGrafter"/>
</dbReference>
<dbReference type="GO" id="GO:0005829">
    <property type="term" value="C:cytosol"/>
    <property type="evidence" value="ECO:0007669"/>
    <property type="project" value="TreeGrafter"/>
</dbReference>